<keyword evidence="2" id="KW-1185">Reference proteome</keyword>
<proteinExistence type="predicted"/>
<protein>
    <submittedName>
        <fullName evidence="1">Uncharacterized protein</fullName>
    </submittedName>
</protein>
<dbReference type="RefSeq" id="WP_113981471.1">
    <property type="nucleotide sequence ID" value="NZ_QMEY01000005.1"/>
</dbReference>
<evidence type="ECO:0000313" key="1">
    <source>
        <dbReference type="EMBL" id="RBQ19410.1"/>
    </source>
</evidence>
<sequence>MRAVPRTLAGVAALAAVATAGVIYYHGRDPGPEPTAQSERTSSIYNLAGDRVAVETDGQVRISVVTRGATRQVNVARTLQWTGQRHHEESWKDDRLRVSFDCDQDCSAAYVVEVPDGTQVTVNGTPA</sequence>
<gene>
    <name evidence="1" type="ORF">DP939_15955</name>
</gene>
<reference evidence="1 2" key="1">
    <citation type="submission" date="2018-06" db="EMBL/GenBank/DDBJ databases">
        <title>Sphaerisporangium craniellae sp. nov., isolated from a marine sponge in the South China Sea.</title>
        <authorList>
            <person name="Li L."/>
        </authorList>
    </citation>
    <scope>NUCLEOTIDE SEQUENCE [LARGE SCALE GENOMIC DNA]</scope>
    <source>
        <strain evidence="1 2">LHW63015</strain>
    </source>
</reference>
<organism evidence="1 2">
    <name type="scientific">Spongiactinospora rosea</name>
    <dbReference type="NCBI Taxonomy" id="2248750"/>
    <lineage>
        <taxon>Bacteria</taxon>
        <taxon>Bacillati</taxon>
        <taxon>Actinomycetota</taxon>
        <taxon>Actinomycetes</taxon>
        <taxon>Streptosporangiales</taxon>
        <taxon>Streptosporangiaceae</taxon>
        <taxon>Spongiactinospora</taxon>
    </lineage>
</organism>
<name>A0A366M0T4_9ACTN</name>
<dbReference type="Proteomes" id="UP000253303">
    <property type="component" value="Unassembled WGS sequence"/>
</dbReference>
<dbReference type="OrthoDB" id="5243271at2"/>
<dbReference type="AlphaFoldDB" id="A0A366M0T4"/>
<comment type="caution">
    <text evidence="1">The sequence shown here is derived from an EMBL/GenBank/DDBJ whole genome shotgun (WGS) entry which is preliminary data.</text>
</comment>
<dbReference type="EMBL" id="QMEY01000005">
    <property type="protein sequence ID" value="RBQ19410.1"/>
    <property type="molecule type" value="Genomic_DNA"/>
</dbReference>
<accession>A0A366M0T4</accession>
<evidence type="ECO:0000313" key="2">
    <source>
        <dbReference type="Proteomes" id="UP000253303"/>
    </source>
</evidence>